<dbReference type="InterPro" id="IPR002347">
    <property type="entry name" value="SDR_fam"/>
</dbReference>
<protein>
    <submittedName>
        <fullName evidence="6">Short-chain dehydrogenase</fullName>
    </submittedName>
</protein>
<evidence type="ECO:0000256" key="1">
    <source>
        <dbReference type="ARBA" id="ARBA00006484"/>
    </source>
</evidence>
<reference evidence="6 7" key="1">
    <citation type="journal article" date="2015" name="Fungal Genet. Biol.">
        <title>Evolution of novel wood decay mechanisms in Agaricales revealed by the genome sequences of Fistulina hepatica and Cylindrobasidium torrendii.</title>
        <authorList>
            <person name="Floudas D."/>
            <person name="Held B.W."/>
            <person name="Riley R."/>
            <person name="Nagy L.G."/>
            <person name="Koehler G."/>
            <person name="Ransdell A.S."/>
            <person name="Younus H."/>
            <person name="Chow J."/>
            <person name="Chiniquy J."/>
            <person name="Lipzen A."/>
            <person name="Tritt A."/>
            <person name="Sun H."/>
            <person name="Haridas S."/>
            <person name="LaButti K."/>
            <person name="Ohm R.A."/>
            <person name="Kues U."/>
            <person name="Blanchette R.A."/>
            <person name="Grigoriev I.V."/>
            <person name="Minto R.E."/>
            <person name="Hibbett D.S."/>
        </authorList>
    </citation>
    <scope>NUCLEOTIDE SEQUENCE [LARGE SCALE GENOMIC DNA]</scope>
    <source>
        <strain evidence="6 7">FP15055 ss-10</strain>
    </source>
</reference>
<dbReference type="InterPro" id="IPR057326">
    <property type="entry name" value="KR_dom"/>
</dbReference>
<dbReference type="Proteomes" id="UP000054007">
    <property type="component" value="Unassembled WGS sequence"/>
</dbReference>
<dbReference type="InterPro" id="IPR020904">
    <property type="entry name" value="Sc_DH/Rdtase_CS"/>
</dbReference>
<dbReference type="PANTHER" id="PTHR43008">
    <property type="entry name" value="BENZIL REDUCTASE"/>
    <property type="match status" value="1"/>
</dbReference>
<keyword evidence="3" id="KW-0560">Oxidoreductase</keyword>
<accession>A0A0D7BU41</accession>
<dbReference type="OrthoDB" id="9876299at2759"/>
<evidence type="ECO:0000256" key="3">
    <source>
        <dbReference type="ARBA" id="ARBA00023002"/>
    </source>
</evidence>
<sequence>MSTPVVIVTGASKGIGLAVVRALLSRDARVATVSRTRTDELQHLVANNGVLAIECDVTDEAALNQAVERTKGTFGRIDGLVLNAGALEPLARISDTTHTLEEWKYNFNVNFFSLVTAVQAALPDLRQAPGTGKVVFVSSGAAVKGTPGWGAYNASKAATNSLCRTLAEEENNIIAVALRPGVVDTAMQATIRQDGSQAMGSGHDTFVKLHADGKLLKPDAPGEVIARLALHAPASLSGKFVSWDGEECKAFRSS</sequence>
<dbReference type="PRINTS" id="PR00080">
    <property type="entry name" value="SDRFAMILY"/>
</dbReference>
<dbReference type="PROSITE" id="PS00061">
    <property type="entry name" value="ADH_SHORT"/>
    <property type="match status" value="1"/>
</dbReference>
<dbReference type="AlphaFoldDB" id="A0A0D7BU41"/>
<dbReference type="Pfam" id="PF00106">
    <property type="entry name" value="adh_short"/>
    <property type="match status" value="1"/>
</dbReference>
<dbReference type="FunFam" id="3.40.50.720:FF:000281">
    <property type="entry name" value="Uncharacterized oxidoreductase YIR035C"/>
    <property type="match status" value="1"/>
</dbReference>
<keyword evidence="7" id="KW-1185">Reference proteome</keyword>
<dbReference type="GO" id="GO:0050664">
    <property type="term" value="F:oxidoreductase activity, acting on NAD(P)H, oxygen as acceptor"/>
    <property type="evidence" value="ECO:0007669"/>
    <property type="project" value="TreeGrafter"/>
</dbReference>
<gene>
    <name evidence="6" type="ORF">CYLTODRAFT_433806</name>
</gene>
<proteinExistence type="inferred from homology"/>
<dbReference type="SUPFAM" id="SSF51735">
    <property type="entry name" value="NAD(P)-binding Rossmann-fold domains"/>
    <property type="match status" value="1"/>
</dbReference>
<dbReference type="SMART" id="SM00822">
    <property type="entry name" value="PKS_KR"/>
    <property type="match status" value="1"/>
</dbReference>
<evidence type="ECO:0000256" key="4">
    <source>
        <dbReference type="RuleBase" id="RU000363"/>
    </source>
</evidence>
<name>A0A0D7BU41_9AGAR</name>
<dbReference type="InterPro" id="IPR036291">
    <property type="entry name" value="NAD(P)-bd_dom_sf"/>
</dbReference>
<feature type="domain" description="Ketoreductase" evidence="5">
    <location>
        <begin position="4"/>
        <end position="185"/>
    </location>
</feature>
<dbReference type="PRINTS" id="PR00081">
    <property type="entry name" value="GDHRDH"/>
</dbReference>
<dbReference type="Gene3D" id="3.40.50.720">
    <property type="entry name" value="NAD(P)-binding Rossmann-like Domain"/>
    <property type="match status" value="1"/>
</dbReference>
<evidence type="ECO:0000313" key="7">
    <source>
        <dbReference type="Proteomes" id="UP000054007"/>
    </source>
</evidence>
<dbReference type="PANTHER" id="PTHR43008:SF8">
    <property type="entry name" value="BENZIL REDUCTASE ((S)-BENZOIN FORMING) IRC24"/>
    <property type="match status" value="1"/>
</dbReference>
<feature type="non-terminal residue" evidence="6">
    <location>
        <position position="1"/>
    </location>
</feature>
<dbReference type="EMBL" id="KN880432">
    <property type="protein sequence ID" value="KIY74058.1"/>
    <property type="molecule type" value="Genomic_DNA"/>
</dbReference>
<keyword evidence="2" id="KW-0521">NADP</keyword>
<evidence type="ECO:0000259" key="5">
    <source>
        <dbReference type="SMART" id="SM00822"/>
    </source>
</evidence>
<dbReference type="STRING" id="1314674.A0A0D7BU41"/>
<evidence type="ECO:0000313" key="6">
    <source>
        <dbReference type="EMBL" id="KIY74058.1"/>
    </source>
</evidence>
<comment type="similarity">
    <text evidence="1 4">Belongs to the short-chain dehydrogenases/reductases (SDR) family.</text>
</comment>
<evidence type="ECO:0000256" key="2">
    <source>
        <dbReference type="ARBA" id="ARBA00022857"/>
    </source>
</evidence>
<organism evidence="6 7">
    <name type="scientific">Cylindrobasidium torrendii FP15055 ss-10</name>
    <dbReference type="NCBI Taxonomy" id="1314674"/>
    <lineage>
        <taxon>Eukaryota</taxon>
        <taxon>Fungi</taxon>
        <taxon>Dikarya</taxon>
        <taxon>Basidiomycota</taxon>
        <taxon>Agaricomycotina</taxon>
        <taxon>Agaricomycetes</taxon>
        <taxon>Agaricomycetidae</taxon>
        <taxon>Agaricales</taxon>
        <taxon>Marasmiineae</taxon>
        <taxon>Physalacriaceae</taxon>
        <taxon>Cylindrobasidium</taxon>
    </lineage>
</organism>